<dbReference type="PANTHER" id="PTHR36183:SF3">
    <property type="entry name" value="BETA-GLUCURONIDASE C-TERMINAL DOMAIN-CONTAINING PROTEIN"/>
    <property type="match status" value="1"/>
</dbReference>
<feature type="domain" description="Beta-glucuronidase C-terminal" evidence="2">
    <location>
        <begin position="370"/>
        <end position="473"/>
    </location>
</feature>
<keyword evidence="1" id="KW-0732">Signal</keyword>
<evidence type="ECO:0000256" key="1">
    <source>
        <dbReference type="SAM" id="SignalP"/>
    </source>
</evidence>
<dbReference type="Gene3D" id="2.60.40.1180">
    <property type="entry name" value="Golgi alpha-mannosidase II"/>
    <property type="match status" value="1"/>
</dbReference>
<feature type="chain" id="PRO_5025399311" evidence="1">
    <location>
        <begin position="20"/>
        <end position="476"/>
    </location>
</feature>
<proteinExistence type="predicted"/>
<gene>
    <name evidence="3" type="ORF">K490DRAFT_72639</name>
</gene>
<dbReference type="OrthoDB" id="2831684at2759"/>
<dbReference type="Gene3D" id="3.20.20.80">
    <property type="entry name" value="Glycosidases"/>
    <property type="match status" value="1"/>
</dbReference>
<evidence type="ECO:0000313" key="4">
    <source>
        <dbReference type="Proteomes" id="UP000799776"/>
    </source>
</evidence>
<name>A0A6A5YDP8_9PEZI</name>
<sequence length="476" mass="50579">MIIASRILVAVIAARTASAITFTVPAAPPLDAAELDPAPVGISYEFFAYPSYRKNVSATLQCETNLKNLSGTWPAIRLGGTTQDRATYDPNSDAYVVYTVADPTDAPANLTYGTAYMTLAADYGGRVTLGLNRGRNNLSNTVLAAQFATENMPNLFAIELGNEPEYYPNDGQPIADGGWNASVDAQSQANWQIWVGEAIGETAVFEAGNSLMDPPEWGAAELIEAQNETALSFVKTFSHHDYPGGSVESLMSHVNVVDNVAKYETDIEAAREIGREYVFGETNSATGGGAADISPSFGAALWVADYSLRAVSQNVSRLYFHHGTVGACQYCWWGRYDMGSPYYGAYFAADALAGGDSIAPIDVGNSSYSAYAVFDEVGSPIKVALYNSDYYDGDGTRGSEVFSLTGIQSTSVTAKRLTAASALSRVDRGQNPTYAGMTFENGTCLLQGTEAVETVSVEDGGASFTLAASEALLVFL</sequence>
<organism evidence="3 4">
    <name type="scientific">Saccharata proteae CBS 121410</name>
    <dbReference type="NCBI Taxonomy" id="1314787"/>
    <lineage>
        <taxon>Eukaryota</taxon>
        <taxon>Fungi</taxon>
        <taxon>Dikarya</taxon>
        <taxon>Ascomycota</taxon>
        <taxon>Pezizomycotina</taxon>
        <taxon>Dothideomycetes</taxon>
        <taxon>Dothideomycetes incertae sedis</taxon>
        <taxon>Botryosphaeriales</taxon>
        <taxon>Saccharataceae</taxon>
        <taxon>Saccharata</taxon>
    </lineage>
</organism>
<feature type="signal peptide" evidence="1">
    <location>
        <begin position="1"/>
        <end position="19"/>
    </location>
</feature>
<dbReference type="EMBL" id="ML978715">
    <property type="protein sequence ID" value="KAF2088974.1"/>
    <property type="molecule type" value="Genomic_DNA"/>
</dbReference>
<dbReference type="SUPFAM" id="SSF51445">
    <property type="entry name" value="(Trans)glycosidases"/>
    <property type="match status" value="1"/>
</dbReference>
<protein>
    <submittedName>
        <fullName evidence="3">Glycoside hydrolase family 79 protein</fullName>
    </submittedName>
</protein>
<evidence type="ECO:0000259" key="2">
    <source>
        <dbReference type="Pfam" id="PF16862"/>
    </source>
</evidence>
<dbReference type="InterPro" id="IPR017853">
    <property type="entry name" value="GH"/>
</dbReference>
<accession>A0A6A5YDP8</accession>
<dbReference type="InterPro" id="IPR052974">
    <property type="entry name" value="GH79_Enzymes"/>
</dbReference>
<keyword evidence="3" id="KW-0378">Hydrolase</keyword>
<dbReference type="InterPro" id="IPR031728">
    <property type="entry name" value="GlcAase_C"/>
</dbReference>
<dbReference type="Proteomes" id="UP000799776">
    <property type="component" value="Unassembled WGS sequence"/>
</dbReference>
<dbReference type="PANTHER" id="PTHR36183">
    <property type="entry name" value="BETA-GLUCURONIDASE"/>
    <property type="match status" value="1"/>
</dbReference>
<keyword evidence="4" id="KW-1185">Reference proteome</keyword>
<dbReference type="Pfam" id="PF16862">
    <property type="entry name" value="Glyco_hydro_79C"/>
    <property type="match status" value="1"/>
</dbReference>
<reference evidence="3" key="1">
    <citation type="journal article" date="2020" name="Stud. Mycol.">
        <title>101 Dothideomycetes genomes: a test case for predicting lifestyles and emergence of pathogens.</title>
        <authorList>
            <person name="Haridas S."/>
            <person name="Albert R."/>
            <person name="Binder M."/>
            <person name="Bloem J."/>
            <person name="Labutti K."/>
            <person name="Salamov A."/>
            <person name="Andreopoulos B."/>
            <person name="Baker S."/>
            <person name="Barry K."/>
            <person name="Bills G."/>
            <person name="Bluhm B."/>
            <person name="Cannon C."/>
            <person name="Castanera R."/>
            <person name="Culley D."/>
            <person name="Daum C."/>
            <person name="Ezra D."/>
            <person name="Gonzalez J."/>
            <person name="Henrissat B."/>
            <person name="Kuo A."/>
            <person name="Liang C."/>
            <person name="Lipzen A."/>
            <person name="Lutzoni F."/>
            <person name="Magnuson J."/>
            <person name="Mondo S."/>
            <person name="Nolan M."/>
            <person name="Ohm R."/>
            <person name="Pangilinan J."/>
            <person name="Park H.-J."/>
            <person name="Ramirez L."/>
            <person name="Alfaro M."/>
            <person name="Sun H."/>
            <person name="Tritt A."/>
            <person name="Yoshinaga Y."/>
            <person name="Zwiers L.-H."/>
            <person name="Turgeon B."/>
            <person name="Goodwin S."/>
            <person name="Spatafora J."/>
            <person name="Crous P."/>
            <person name="Grigoriev I."/>
        </authorList>
    </citation>
    <scope>NUCLEOTIDE SEQUENCE</scope>
    <source>
        <strain evidence="3">CBS 121410</strain>
    </source>
</reference>
<dbReference type="InterPro" id="IPR013780">
    <property type="entry name" value="Glyco_hydro_b"/>
</dbReference>
<evidence type="ECO:0000313" key="3">
    <source>
        <dbReference type="EMBL" id="KAF2088974.1"/>
    </source>
</evidence>
<dbReference type="AlphaFoldDB" id="A0A6A5YDP8"/>
<dbReference type="GO" id="GO:0016787">
    <property type="term" value="F:hydrolase activity"/>
    <property type="evidence" value="ECO:0007669"/>
    <property type="project" value="UniProtKB-KW"/>
</dbReference>